<evidence type="ECO:0000313" key="1">
    <source>
        <dbReference type="EMBL" id="KAK7323416.1"/>
    </source>
</evidence>
<evidence type="ECO:0000313" key="2">
    <source>
        <dbReference type="Proteomes" id="UP001367508"/>
    </source>
</evidence>
<reference evidence="1 2" key="1">
    <citation type="submission" date="2024-01" db="EMBL/GenBank/DDBJ databases">
        <title>The genomes of 5 underutilized Papilionoideae crops provide insights into root nodulation and disease resistanc.</title>
        <authorList>
            <person name="Jiang F."/>
        </authorList>
    </citation>
    <scope>NUCLEOTIDE SEQUENCE [LARGE SCALE GENOMIC DNA]</scope>
    <source>
        <strain evidence="1">LVBAO_FW01</strain>
        <tissue evidence="1">Leaves</tissue>
    </source>
</reference>
<name>A0AAN9KUD6_CANGL</name>
<proteinExistence type="predicted"/>
<gene>
    <name evidence="1" type="ORF">VNO77_26888</name>
</gene>
<comment type="caution">
    <text evidence="1">The sequence shown here is derived from an EMBL/GenBank/DDBJ whole genome shotgun (WGS) entry which is preliminary data.</text>
</comment>
<protein>
    <submittedName>
        <fullName evidence="1">Uncharacterized protein</fullName>
    </submittedName>
</protein>
<accession>A0AAN9KUD6</accession>
<keyword evidence="2" id="KW-1185">Reference proteome</keyword>
<dbReference type="EMBL" id="JAYMYQ010000006">
    <property type="protein sequence ID" value="KAK7323416.1"/>
    <property type="molecule type" value="Genomic_DNA"/>
</dbReference>
<sequence length="154" mass="16707">MNDASHHLSYSLHDSCKLRLRPYAIGGGQPFYFEQNLVGGSLASLALTSAGNLVLCEESLRAGVPLISSSSYFNHCDDVCTIAEPCMCALKDVALSGHASAPGSLLLVLSRTLQNLLLPQFSKSIRQFVSFPKRGGCNMTEWACKSSEFEERAF</sequence>
<dbReference type="AlphaFoldDB" id="A0AAN9KUD6"/>
<dbReference type="Proteomes" id="UP001367508">
    <property type="component" value="Unassembled WGS sequence"/>
</dbReference>
<organism evidence="1 2">
    <name type="scientific">Canavalia gladiata</name>
    <name type="common">Sword bean</name>
    <name type="synonym">Dolichos gladiatus</name>
    <dbReference type="NCBI Taxonomy" id="3824"/>
    <lineage>
        <taxon>Eukaryota</taxon>
        <taxon>Viridiplantae</taxon>
        <taxon>Streptophyta</taxon>
        <taxon>Embryophyta</taxon>
        <taxon>Tracheophyta</taxon>
        <taxon>Spermatophyta</taxon>
        <taxon>Magnoliopsida</taxon>
        <taxon>eudicotyledons</taxon>
        <taxon>Gunneridae</taxon>
        <taxon>Pentapetalae</taxon>
        <taxon>rosids</taxon>
        <taxon>fabids</taxon>
        <taxon>Fabales</taxon>
        <taxon>Fabaceae</taxon>
        <taxon>Papilionoideae</taxon>
        <taxon>50 kb inversion clade</taxon>
        <taxon>NPAAA clade</taxon>
        <taxon>indigoferoid/millettioid clade</taxon>
        <taxon>Phaseoleae</taxon>
        <taxon>Canavalia</taxon>
    </lineage>
</organism>